<dbReference type="AlphaFoldDB" id="A0AAV7P2D5"/>
<evidence type="ECO:0000313" key="1">
    <source>
        <dbReference type="EMBL" id="KAJ1120783.1"/>
    </source>
</evidence>
<protein>
    <submittedName>
        <fullName evidence="1">Uncharacterized protein</fullName>
    </submittedName>
</protein>
<name>A0AAV7P2D5_PLEWA</name>
<reference evidence="1" key="1">
    <citation type="journal article" date="2022" name="bioRxiv">
        <title>Sequencing and chromosome-scale assembly of the giantPleurodeles waltlgenome.</title>
        <authorList>
            <person name="Brown T."/>
            <person name="Elewa A."/>
            <person name="Iarovenko S."/>
            <person name="Subramanian E."/>
            <person name="Araus A.J."/>
            <person name="Petzold A."/>
            <person name="Susuki M."/>
            <person name="Suzuki K.-i.T."/>
            <person name="Hayashi T."/>
            <person name="Toyoda A."/>
            <person name="Oliveira C."/>
            <person name="Osipova E."/>
            <person name="Leigh N.D."/>
            <person name="Simon A."/>
            <person name="Yun M.H."/>
        </authorList>
    </citation>
    <scope>NUCLEOTIDE SEQUENCE</scope>
    <source>
        <strain evidence="1">20211129_DDA</strain>
        <tissue evidence="1">Liver</tissue>
    </source>
</reference>
<proteinExistence type="predicted"/>
<comment type="caution">
    <text evidence="1">The sequence shown here is derived from an EMBL/GenBank/DDBJ whole genome shotgun (WGS) entry which is preliminary data.</text>
</comment>
<organism evidence="1 2">
    <name type="scientific">Pleurodeles waltl</name>
    <name type="common">Iberian ribbed newt</name>
    <dbReference type="NCBI Taxonomy" id="8319"/>
    <lineage>
        <taxon>Eukaryota</taxon>
        <taxon>Metazoa</taxon>
        <taxon>Chordata</taxon>
        <taxon>Craniata</taxon>
        <taxon>Vertebrata</taxon>
        <taxon>Euteleostomi</taxon>
        <taxon>Amphibia</taxon>
        <taxon>Batrachia</taxon>
        <taxon>Caudata</taxon>
        <taxon>Salamandroidea</taxon>
        <taxon>Salamandridae</taxon>
        <taxon>Pleurodelinae</taxon>
        <taxon>Pleurodeles</taxon>
    </lineage>
</organism>
<dbReference type="Proteomes" id="UP001066276">
    <property type="component" value="Chromosome 8"/>
</dbReference>
<accession>A0AAV7P2D5</accession>
<gene>
    <name evidence="1" type="ORF">NDU88_008932</name>
</gene>
<dbReference type="EMBL" id="JANPWB010000012">
    <property type="protein sequence ID" value="KAJ1120783.1"/>
    <property type="molecule type" value="Genomic_DNA"/>
</dbReference>
<evidence type="ECO:0000313" key="2">
    <source>
        <dbReference type="Proteomes" id="UP001066276"/>
    </source>
</evidence>
<sequence>MPKSRRAPSGGPNVPPQVKALELQNEPPWIFVPSSQERERNHSINDEPVKPLRSQFDVVLHIEVKRIQC</sequence>
<keyword evidence="2" id="KW-1185">Reference proteome</keyword>